<dbReference type="EMBL" id="ML119763">
    <property type="protein sequence ID" value="RPA75473.1"/>
    <property type="molecule type" value="Genomic_DNA"/>
</dbReference>
<dbReference type="Proteomes" id="UP000275078">
    <property type="component" value="Unassembled WGS sequence"/>
</dbReference>
<dbReference type="AlphaFoldDB" id="A0A3N4HNQ6"/>
<sequence length="496" mass="54695">MGNWLKICSLLLLQTTLFSAVTARATGVDDDVGPPFLNIEDVVDALQADFPYLAPADVSLHIPDHIFYSPTVVELQRHIESTPGWKEAFETAINDSVSTGIEFQGVHDIPSLLDYLTRLLVWMPSEVEDGKFMYDKFALLGFLFDHPSIIALPDAQNPIAPSQFKKPKRYLTEWLIRYNRSLGAWLGSPESISPETVETFRSAPKFNMDDYIEPEGGWATFNDFFARHVKPEKRPIAGIDDPCIIIQPADSVFDGAWPISSNKEVTIKGVPWPIQELFNGSKYVDKFKDGLFTHSFLNINDYHRQHAPVSGKIVEVQNIDGYAYAIASVANPAGVEAADSSDSPDSSESSDEDLELFGSGKGNRGRSRSGLAEEGFPDHDKSGKPELTVKRRLQLDDEAGFQFLQLRGLIVIEATELGGYVAILPIGMGQCSSVMITVKEGDDVKKGDEISYFQFGGSDVVMIFSKDMNVQMTAQEGTHYLMGEAIAKAVPVVVPS</sequence>
<evidence type="ECO:0000256" key="2">
    <source>
        <dbReference type="ARBA" id="ARBA00023239"/>
    </source>
</evidence>
<evidence type="ECO:0008006" key="7">
    <source>
        <dbReference type="Google" id="ProtNLM"/>
    </source>
</evidence>
<dbReference type="InterPro" id="IPR003817">
    <property type="entry name" value="PS_Dcarbxylase"/>
</dbReference>
<evidence type="ECO:0000256" key="3">
    <source>
        <dbReference type="SAM" id="MobiDB-lite"/>
    </source>
</evidence>
<dbReference type="OrthoDB" id="5973539at2759"/>
<keyword evidence="4" id="KW-0732">Signal</keyword>
<feature type="compositionally biased region" description="Basic and acidic residues" evidence="3">
    <location>
        <begin position="376"/>
        <end position="385"/>
    </location>
</feature>
<evidence type="ECO:0000313" key="5">
    <source>
        <dbReference type="EMBL" id="RPA75473.1"/>
    </source>
</evidence>
<protein>
    <recommendedName>
        <fullName evidence="7">Phosphatidylserine decarboxylase</fullName>
    </recommendedName>
</protein>
<dbReference type="STRING" id="1160509.A0A3N4HNQ6"/>
<dbReference type="Pfam" id="PF02666">
    <property type="entry name" value="PS_Dcarbxylase"/>
    <property type="match status" value="2"/>
</dbReference>
<keyword evidence="2" id="KW-0456">Lyase</keyword>
<reference evidence="5 6" key="1">
    <citation type="journal article" date="2018" name="Nat. Ecol. Evol.">
        <title>Pezizomycetes genomes reveal the molecular basis of ectomycorrhizal truffle lifestyle.</title>
        <authorList>
            <person name="Murat C."/>
            <person name="Payen T."/>
            <person name="Noel B."/>
            <person name="Kuo A."/>
            <person name="Morin E."/>
            <person name="Chen J."/>
            <person name="Kohler A."/>
            <person name="Krizsan K."/>
            <person name="Balestrini R."/>
            <person name="Da Silva C."/>
            <person name="Montanini B."/>
            <person name="Hainaut M."/>
            <person name="Levati E."/>
            <person name="Barry K.W."/>
            <person name="Belfiori B."/>
            <person name="Cichocki N."/>
            <person name="Clum A."/>
            <person name="Dockter R.B."/>
            <person name="Fauchery L."/>
            <person name="Guy J."/>
            <person name="Iotti M."/>
            <person name="Le Tacon F."/>
            <person name="Lindquist E.A."/>
            <person name="Lipzen A."/>
            <person name="Malagnac F."/>
            <person name="Mello A."/>
            <person name="Molinier V."/>
            <person name="Miyauchi S."/>
            <person name="Poulain J."/>
            <person name="Riccioni C."/>
            <person name="Rubini A."/>
            <person name="Sitrit Y."/>
            <person name="Splivallo R."/>
            <person name="Traeger S."/>
            <person name="Wang M."/>
            <person name="Zifcakova L."/>
            <person name="Wipf D."/>
            <person name="Zambonelli A."/>
            <person name="Paolocci F."/>
            <person name="Nowrousian M."/>
            <person name="Ottonello S."/>
            <person name="Baldrian P."/>
            <person name="Spatafora J.W."/>
            <person name="Henrissat B."/>
            <person name="Nagy L.G."/>
            <person name="Aury J.M."/>
            <person name="Wincker P."/>
            <person name="Grigoriev I.V."/>
            <person name="Bonfante P."/>
            <person name="Martin F.M."/>
        </authorList>
    </citation>
    <scope>NUCLEOTIDE SEQUENCE [LARGE SCALE GENOMIC DNA]</scope>
    <source>
        <strain evidence="5 6">RN42</strain>
    </source>
</reference>
<keyword evidence="1" id="KW-0210">Decarboxylase</keyword>
<organism evidence="5 6">
    <name type="scientific">Ascobolus immersus RN42</name>
    <dbReference type="NCBI Taxonomy" id="1160509"/>
    <lineage>
        <taxon>Eukaryota</taxon>
        <taxon>Fungi</taxon>
        <taxon>Dikarya</taxon>
        <taxon>Ascomycota</taxon>
        <taxon>Pezizomycotina</taxon>
        <taxon>Pezizomycetes</taxon>
        <taxon>Pezizales</taxon>
        <taxon>Ascobolaceae</taxon>
        <taxon>Ascobolus</taxon>
    </lineage>
</organism>
<name>A0A3N4HNQ6_ASCIM</name>
<accession>A0A3N4HNQ6</accession>
<dbReference type="PANTHER" id="PTHR10067:SF13">
    <property type="entry name" value="PHOSPHATIDYLSERINE DECARBOXYLASE"/>
    <property type="match status" value="1"/>
</dbReference>
<evidence type="ECO:0000313" key="6">
    <source>
        <dbReference type="Proteomes" id="UP000275078"/>
    </source>
</evidence>
<evidence type="ECO:0000256" key="4">
    <source>
        <dbReference type="SAM" id="SignalP"/>
    </source>
</evidence>
<feature type="region of interest" description="Disordered" evidence="3">
    <location>
        <begin position="335"/>
        <end position="385"/>
    </location>
</feature>
<feature type="signal peptide" evidence="4">
    <location>
        <begin position="1"/>
        <end position="23"/>
    </location>
</feature>
<dbReference type="GO" id="GO:0004609">
    <property type="term" value="F:phosphatidylserine decarboxylase activity"/>
    <property type="evidence" value="ECO:0007669"/>
    <property type="project" value="InterPro"/>
</dbReference>
<evidence type="ECO:0000256" key="1">
    <source>
        <dbReference type="ARBA" id="ARBA00022793"/>
    </source>
</evidence>
<proteinExistence type="predicted"/>
<feature type="chain" id="PRO_5018179785" description="Phosphatidylserine decarboxylase" evidence="4">
    <location>
        <begin position="24"/>
        <end position="496"/>
    </location>
</feature>
<dbReference type="PANTHER" id="PTHR10067">
    <property type="entry name" value="PHOSPHATIDYLSERINE DECARBOXYLASE"/>
    <property type="match status" value="1"/>
</dbReference>
<gene>
    <name evidence="5" type="ORF">BJ508DRAFT_19561</name>
</gene>
<keyword evidence="6" id="KW-1185">Reference proteome</keyword>
<dbReference type="GO" id="GO:0008654">
    <property type="term" value="P:phospholipid biosynthetic process"/>
    <property type="evidence" value="ECO:0007669"/>
    <property type="project" value="InterPro"/>
</dbReference>